<gene>
    <name evidence="4" type="ORF">MIND_00326400</name>
</gene>
<feature type="region of interest" description="Disordered" evidence="2">
    <location>
        <begin position="195"/>
        <end position="259"/>
    </location>
</feature>
<dbReference type="GeneID" id="59342636"/>
<sequence length="287" mass="29156">MSSIFNDVTDPCSCPSLSVARFNTINTALIIPTSPPKNMFSSVLLTAIFASRALAIVTPNAPGPGDKFAQGSTCHISWAGDSDSGSSTAWSNMAIELMTGSNEAMIHITTVATGQDGTKTGVFDYTCPEVTPNAAIYFYQFTAPGTSNFTWTTRFTITGADGSTVEATETEKGADGQPVLWGKGALVDPSKAVAAPTFNTTNTGNSNPPSGLPSSVAPAPSSIVPGGSSGTSKPASLSSPTRSVASSAPSTSGSSAAVALGPSSSYTRVWPIVASLFASVMASTLFL</sequence>
<comment type="caution">
    <text evidence="4">The sequence shown here is derived from an EMBL/GenBank/DDBJ whole genome shotgun (WGS) entry which is preliminary data.</text>
</comment>
<keyword evidence="1" id="KW-0732">Signal</keyword>
<evidence type="ECO:0000313" key="5">
    <source>
        <dbReference type="Proteomes" id="UP000636479"/>
    </source>
</evidence>
<reference evidence="4" key="1">
    <citation type="submission" date="2020-05" db="EMBL/GenBank/DDBJ databases">
        <title>Mycena genomes resolve the evolution of fungal bioluminescence.</title>
        <authorList>
            <person name="Tsai I.J."/>
        </authorList>
    </citation>
    <scope>NUCLEOTIDE SEQUENCE</scope>
    <source>
        <strain evidence="4">171206Taipei</strain>
    </source>
</reference>
<dbReference type="PANTHER" id="PTHR40633">
    <property type="entry name" value="MATRIX PROTEIN, PUTATIVE (AFU_ORTHOLOGUE AFUA_8G05410)-RELATED"/>
    <property type="match status" value="1"/>
</dbReference>
<dbReference type="OrthoDB" id="2432613at2759"/>
<protein>
    <recommendedName>
        <fullName evidence="3">Yeast cell wall synthesis Kre9/Knh1-like N-terminal domain-containing protein</fullName>
    </recommendedName>
</protein>
<accession>A0A8H6T2A6</accession>
<feature type="compositionally biased region" description="Low complexity" evidence="2">
    <location>
        <begin position="235"/>
        <end position="259"/>
    </location>
</feature>
<evidence type="ECO:0000256" key="2">
    <source>
        <dbReference type="SAM" id="MobiDB-lite"/>
    </source>
</evidence>
<dbReference type="Proteomes" id="UP000636479">
    <property type="component" value="Unassembled WGS sequence"/>
</dbReference>
<dbReference type="EMBL" id="JACAZF010000003">
    <property type="protein sequence ID" value="KAF7309555.1"/>
    <property type="molecule type" value="Genomic_DNA"/>
</dbReference>
<name>A0A8H6T2A6_9AGAR</name>
<dbReference type="InterPro" id="IPR052982">
    <property type="entry name" value="SRP1/TIP1-like"/>
</dbReference>
<feature type="domain" description="Yeast cell wall synthesis Kre9/Knh1-like N-terminal" evidence="3">
    <location>
        <begin position="62"/>
        <end position="157"/>
    </location>
</feature>
<proteinExistence type="predicted"/>
<organism evidence="4 5">
    <name type="scientific">Mycena indigotica</name>
    <dbReference type="NCBI Taxonomy" id="2126181"/>
    <lineage>
        <taxon>Eukaryota</taxon>
        <taxon>Fungi</taxon>
        <taxon>Dikarya</taxon>
        <taxon>Basidiomycota</taxon>
        <taxon>Agaricomycotina</taxon>
        <taxon>Agaricomycetes</taxon>
        <taxon>Agaricomycetidae</taxon>
        <taxon>Agaricales</taxon>
        <taxon>Marasmiineae</taxon>
        <taxon>Mycenaceae</taxon>
        <taxon>Mycena</taxon>
    </lineage>
</organism>
<dbReference type="InterPro" id="IPR018466">
    <property type="entry name" value="Kre9/Knh1-like_N"/>
</dbReference>
<dbReference type="PANTHER" id="PTHR40633:SF1">
    <property type="entry name" value="GPI ANCHORED SERINE-THREONINE RICH PROTEIN (AFU_ORTHOLOGUE AFUA_1G03630)"/>
    <property type="match status" value="1"/>
</dbReference>
<keyword evidence="5" id="KW-1185">Reference proteome</keyword>
<evidence type="ECO:0000259" key="3">
    <source>
        <dbReference type="Pfam" id="PF10342"/>
    </source>
</evidence>
<evidence type="ECO:0000256" key="1">
    <source>
        <dbReference type="ARBA" id="ARBA00022729"/>
    </source>
</evidence>
<dbReference type="AlphaFoldDB" id="A0A8H6T2A6"/>
<dbReference type="RefSeq" id="XP_037223005.1">
    <property type="nucleotide sequence ID" value="XM_037360120.1"/>
</dbReference>
<feature type="compositionally biased region" description="Low complexity" evidence="2">
    <location>
        <begin position="196"/>
        <end position="226"/>
    </location>
</feature>
<evidence type="ECO:0000313" key="4">
    <source>
        <dbReference type="EMBL" id="KAF7309555.1"/>
    </source>
</evidence>
<dbReference type="Pfam" id="PF10342">
    <property type="entry name" value="Kre9_KNH"/>
    <property type="match status" value="1"/>
</dbReference>